<dbReference type="Proteomes" id="UP000198639">
    <property type="component" value="Unassembled WGS sequence"/>
</dbReference>
<dbReference type="InterPro" id="IPR014942">
    <property type="entry name" value="AbiEii"/>
</dbReference>
<protein>
    <submittedName>
        <fullName evidence="1">Nucleotidyl transferase AbiEii toxin, Type IV TA system</fullName>
    </submittedName>
</protein>
<evidence type="ECO:0000313" key="2">
    <source>
        <dbReference type="Proteomes" id="UP000198639"/>
    </source>
</evidence>
<sequence>MKAANRAASVRALLLNRARADRTDFNLILTRYSLERLLYRLSVSPWADQFLLKGALLFDLWFDQPHRPTRDIDLLGFGPSELDDLIEVFQQVCAQPSDDGMVFDQGSVQAARIRKEANYEGVRVTLLGTLDGARCSVQIDVGYGDAVTPAAELVQFPALLDDVAPPSLRAYPVYTVIAEKYEAIVSLGMANTRLKDYFDLWFLATYAEIDEAILRQAVQATFARRRTEVPQAAPLGLSDAFAASPTKQQQWRAFLSKSKLMAPDLAEVIAELRRLLGLLDSGAAG</sequence>
<organism evidence="1 2">
    <name type="scientific">Massilia yuzhufengensis</name>
    <dbReference type="NCBI Taxonomy" id="1164594"/>
    <lineage>
        <taxon>Bacteria</taxon>
        <taxon>Pseudomonadati</taxon>
        <taxon>Pseudomonadota</taxon>
        <taxon>Betaproteobacteria</taxon>
        <taxon>Burkholderiales</taxon>
        <taxon>Oxalobacteraceae</taxon>
        <taxon>Telluria group</taxon>
        <taxon>Massilia</taxon>
    </lineage>
</organism>
<dbReference type="EMBL" id="FOLD01000007">
    <property type="protein sequence ID" value="SFC52107.1"/>
    <property type="molecule type" value="Genomic_DNA"/>
</dbReference>
<proteinExistence type="predicted"/>
<dbReference type="GO" id="GO:0016740">
    <property type="term" value="F:transferase activity"/>
    <property type="evidence" value="ECO:0007669"/>
    <property type="project" value="UniProtKB-KW"/>
</dbReference>
<gene>
    <name evidence="1" type="ORF">SAMN05216204_10734</name>
</gene>
<accession>A0A1I1JTX8</accession>
<reference evidence="2" key="1">
    <citation type="submission" date="2016-10" db="EMBL/GenBank/DDBJ databases">
        <authorList>
            <person name="Varghese N."/>
            <person name="Submissions S."/>
        </authorList>
    </citation>
    <scope>NUCLEOTIDE SEQUENCE [LARGE SCALE GENOMIC DNA]</scope>
    <source>
        <strain evidence="2">CGMCC 1.12041</strain>
    </source>
</reference>
<keyword evidence="2" id="KW-1185">Reference proteome</keyword>
<dbReference type="OrthoDB" id="9808443at2"/>
<name>A0A1I1JTX8_9BURK</name>
<dbReference type="RefSeq" id="WP_091873569.1">
    <property type="nucleotide sequence ID" value="NZ_FOLD01000007.1"/>
</dbReference>
<dbReference type="AlphaFoldDB" id="A0A1I1JTX8"/>
<evidence type="ECO:0000313" key="1">
    <source>
        <dbReference type="EMBL" id="SFC52107.1"/>
    </source>
</evidence>
<keyword evidence="1" id="KW-0808">Transferase</keyword>
<dbReference type="Pfam" id="PF08843">
    <property type="entry name" value="AbiEii"/>
    <property type="match status" value="1"/>
</dbReference>